<organism evidence="1">
    <name type="scientific">marine sediment metagenome</name>
    <dbReference type="NCBI Taxonomy" id="412755"/>
    <lineage>
        <taxon>unclassified sequences</taxon>
        <taxon>metagenomes</taxon>
        <taxon>ecological metagenomes</taxon>
    </lineage>
</organism>
<reference evidence="1" key="1">
    <citation type="journal article" date="2014" name="Front. Microbiol.">
        <title>High frequency of phylogenetically diverse reductive dehalogenase-homologous genes in deep subseafloor sedimentary metagenomes.</title>
        <authorList>
            <person name="Kawai M."/>
            <person name="Futagami T."/>
            <person name="Toyoda A."/>
            <person name="Takaki Y."/>
            <person name="Nishi S."/>
            <person name="Hori S."/>
            <person name="Arai W."/>
            <person name="Tsubouchi T."/>
            <person name="Morono Y."/>
            <person name="Uchiyama I."/>
            <person name="Ito T."/>
            <person name="Fujiyama A."/>
            <person name="Inagaki F."/>
            <person name="Takami H."/>
        </authorList>
    </citation>
    <scope>NUCLEOTIDE SEQUENCE</scope>
    <source>
        <strain evidence="1">Expedition CK06-06</strain>
    </source>
</reference>
<sequence>MGTQNLTHGLYIFYTNELFFLRLNIALINLFKPGIKYDKIFVVYNSGNPDKSVEFITDILPNIEGDTEVVGVDYNTISYREPPTQYVMENLVKEDYAT</sequence>
<dbReference type="EMBL" id="BARS01002821">
    <property type="protein sequence ID" value="GAF73318.1"/>
    <property type="molecule type" value="Genomic_DNA"/>
</dbReference>
<name>X0RWY1_9ZZZZ</name>
<dbReference type="AlphaFoldDB" id="X0RWY1"/>
<accession>X0RWY1</accession>
<feature type="non-terminal residue" evidence="1">
    <location>
        <position position="98"/>
    </location>
</feature>
<proteinExistence type="predicted"/>
<comment type="caution">
    <text evidence="1">The sequence shown here is derived from an EMBL/GenBank/DDBJ whole genome shotgun (WGS) entry which is preliminary data.</text>
</comment>
<gene>
    <name evidence="1" type="ORF">S01H1_05411</name>
</gene>
<evidence type="ECO:0000313" key="1">
    <source>
        <dbReference type="EMBL" id="GAF73318.1"/>
    </source>
</evidence>
<protein>
    <submittedName>
        <fullName evidence="1">Uncharacterized protein</fullName>
    </submittedName>
</protein>